<dbReference type="AlphaFoldDB" id="A0A7D4TQT0"/>
<dbReference type="Proteomes" id="UP000505355">
    <property type="component" value="Chromosome"/>
</dbReference>
<accession>A0A7D4TQT0</accession>
<organism evidence="1 2">
    <name type="scientific">Mucilaginibacter mali</name>
    <dbReference type="NCBI Taxonomy" id="2740462"/>
    <lineage>
        <taxon>Bacteria</taxon>
        <taxon>Pseudomonadati</taxon>
        <taxon>Bacteroidota</taxon>
        <taxon>Sphingobacteriia</taxon>
        <taxon>Sphingobacteriales</taxon>
        <taxon>Sphingobacteriaceae</taxon>
        <taxon>Mucilaginibacter</taxon>
    </lineage>
</organism>
<sequence>MKQNEYFVFPSADFDPSAIDLLDPANNRLISPNLFRVQKFSKLLYGNSFVREYVFRHHFETSVEDKKELKDITYKAIKSLAYFEGIVKVRINHIGQIVKVGEY</sequence>
<gene>
    <name evidence="1" type="ORF">HQ865_24670</name>
</gene>
<protein>
    <submittedName>
        <fullName evidence="1">Uncharacterized protein</fullName>
    </submittedName>
</protein>
<evidence type="ECO:0000313" key="2">
    <source>
        <dbReference type="Proteomes" id="UP000505355"/>
    </source>
</evidence>
<proteinExistence type="predicted"/>
<evidence type="ECO:0000313" key="1">
    <source>
        <dbReference type="EMBL" id="QKJ32813.1"/>
    </source>
</evidence>
<keyword evidence="2" id="KW-1185">Reference proteome</keyword>
<name>A0A7D4TQT0_9SPHI</name>
<dbReference type="EMBL" id="CP054139">
    <property type="protein sequence ID" value="QKJ32813.1"/>
    <property type="molecule type" value="Genomic_DNA"/>
</dbReference>
<reference evidence="1 2" key="1">
    <citation type="submission" date="2020-05" db="EMBL/GenBank/DDBJ databases">
        <title>Mucilaginibacter mali sp. nov.</title>
        <authorList>
            <person name="Kim H.S."/>
            <person name="Lee K.C."/>
            <person name="Suh M.K."/>
            <person name="Kim J.-S."/>
            <person name="Han K.-I."/>
            <person name="Eom M.K."/>
            <person name="Shin Y.K."/>
            <person name="Lee J.-S."/>
        </authorList>
    </citation>
    <scope>NUCLEOTIDE SEQUENCE [LARGE SCALE GENOMIC DNA]</scope>
    <source>
        <strain evidence="1 2">G2-14</strain>
    </source>
</reference>
<dbReference type="KEGG" id="mmab:HQ865_24670"/>
<dbReference type="RefSeq" id="WP_173417458.1">
    <property type="nucleotide sequence ID" value="NZ_CP054139.1"/>
</dbReference>